<organism evidence="3">
    <name type="scientific">uncultured Caudovirales phage</name>
    <dbReference type="NCBI Taxonomy" id="2100421"/>
    <lineage>
        <taxon>Viruses</taxon>
        <taxon>Duplodnaviria</taxon>
        <taxon>Heunggongvirae</taxon>
        <taxon>Uroviricota</taxon>
        <taxon>Caudoviricetes</taxon>
        <taxon>Peduoviridae</taxon>
        <taxon>Maltschvirus</taxon>
        <taxon>Maltschvirus maltsch</taxon>
    </lineage>
</organism>
<name>A0A6J5N3W8_9CAUD</name>
<sequence length="344" mass="38660">MNNFIMDGEIPCFYLTQRIDANSIQELSQNLIGAKNAEYKKIRITMNTGGGNVYEMATLVGVMQDLKAQGMIIETVGNGRVFSAGTLILSNGSAGNRYVYPHSQLMIHAAKYSAFDPLDENQKKEMQAVANMQKELYLQSTKIEEKELLKFLEEETYFTAEQAILYGFADKIIEPVAEVKGNEEVKPNKNNEMDELEKLKSEFESKLEAMNQMQKLKEAEASKNAEIVMEARNAEILSMANDLFLDLGLTEGQKSTIIKIGKNESIAEMVKVAKELAPKKAPLLQPQIDPIPKGEPVSLLEKSIAGDYERKSIFDEDFNKATDADIKEYIQNNPKHFLLKITKK</sequence>
<dbReference type="GO" id="GO:0004176">
    <property type="term" value="F:ATP-dependent peptidase activity"/>
    <property type="evidence" value="ECO:0007669"/>
    <property type="project" value="InterPro"/>
</dbReference>
<evidence type="ECO:0000256" key="1">
    <source>
        <dbReference type="ARBA" id="ARBA00007039"/>
    </source>
</evidence>
<reference evidence="3" key="1">
    <citation type="submission" date="2020-04" db="EMBL/GenBank/DDBJ databases">
        <authorList>
            <person name="Chiriac C."/>
            <person name="Salcher M."/>
            <person name="Ghai R."/>
            <person name="Kavagutti S V."/>
        </authorList>
    </citation>
    <scope>NUCLEOTIDE SEQUENCE</scope>
</reference>
<protein>
    <submittedName>
        <fullName evidence="3">ATP-dependent Clp protease proteolytic subunit</fullName>
    </submittedName>
</protein>
<feature type="coiled-coil region" evidence="2">
    <location>
        <begin position="186"/>
        <end position="216"/>
    </location>
</feature>
<keyword evidence="2" id="KW-0175">Coiled coil</keyword>
<dbReference type="PRINTS" id="PR00127">
    <property type="entry name" value="CLPPROTEASEP"/>
</dbReference>
<dbReference type="InterPro" id="IPR029045">
    <property type="entry name" value="ClpP/crotonase-like_dom_sf"/>
</dbReference>
<evidence type="ECO:0000313" key="3">
    <source>
        <dbReference type="EMBL" id="CAB4153077.1"/>
    </source>
</evidence>
<proteinExistence type="inferred from homology"/>
<evidence type="ECO:0000256" key="2">
    <source>
        <dbReference type="SAM" id="Coils"/>
    </source>
</evidence>
<dbReference type="EMBL" id="LR796584">
    <property type="protein sequence ID" value="CAB4153077.1"/>
    <property type="molecule type" value="Genomic_DNA"/>
</dbReference>
<dbReference type="InterPro" id="IPR023562">
    <property type="entry name" value="ClpP/TepA"/>
</dbReference>
<dbReference type="GO" id="GO:0051117">
    <property type="term" value="F:ATPase binding"/>
    <property type="evidence" value="ECO:0007669"/>
    <property type="project" value="TreeGrafter"/>
</dbReference>
<gene>
    <name evidence="3" type="ORF">UFOVP615_45</name>
</gene>
<accession>A0A6J5N3W8</accession>
<dbReference type="InterPro" id="IPR001907">
    <property type="entry name" value="ClpP"/>
</dbReference>
<dbReference type="GO" id="GO:0004252">
    <property type="term" value="F:serine-type endopeptidase activity"/>
    <property type="evidence" value="ECO:0007669"/>
    <property type="project" value="InterPro"/>
</dbReference>
<dbReference type="SUPFAM" id="SSF52096">
    <property type="entry name" value="ClpP/crotonase"/>
    <property type="match status" value="1"/>
</dbReference>
<keyword evidence="3" id="KW-0645">Protease</keyword>
<dbReference type="PANTHER" id="PTHR10381:SF11">
    <property type="entry name" value="ATP-DEPENDENT CLP PROTEASE PROTEOLYTIC SUBUNIT, MITOCHONDRIAL"/>
    <property type="match status" value="1"/>
</dbReference>
<comment type="similarity">
    <text evidence="1">Belongs to the peptidase S14 family.</text>
</comment>
<keyword evidence="3" id="KW-0378">Hydrolase</keyword>
<dbReference type="GO" id="GO:0009368">
    <property type="term" value="C:endopeptidase Clp complex"/>
    <property type="evidence" value="ECO:0007669"/>
    <property type="project" value="TreeGrafter"/>
</dbReference>
<dbReference type="Gene3D" id="3.90.226.10">
    <property type="entry name" value="2-enoyl-CoA Hydratase, Chain A, domain 1"/>
    <property type="match status" value="1"/>
</dbReference>
<dbReference type="PANTHER" id="PTHR10381">
    <property type="entry name" value="ATP-DEPENDENT CLP PROTEASE PROTEOLYTIC SUBUNIT"/>
    <property type="match status" value="1"/>
</dbReference>
<dbReference type="GO" id="GO:0006515">
    <property type="term" value="P:protein quality control for misfolded or incompletely synthesized proteins"/>
    <property type="evidence" value="ECO:0007669"/>
    <property type="project" value="TreeGrafter"/>
</dbReference>
<dbReference type="Pfam" id="PF00574">
    <property type="entry name" value="CLP_protease"/>
    <property type="match status" value="1"/>
</dbReference>